<accession>A0A164T107</accession>
<name>A0A164T107_DAUCS</name>
<reference evidence="1" key="2">
    <citation type="submission" date="2022-03" db="EMBL/GenBank/DDBJ databases">
        <title>Draft title - Genomic analysis of global carrot germplasm unveils the trajectory of domestication and the origin of high carotenoid orange carrot.</title>
        <authorList>
            <person name="Iorizzo M."/>
            <person name="Ellison S."/>
            <person name="Senalik D."/>
            <person name="Macko-Podgorni A."/>
            <person name="Grzebelus D."/>
            <person name="Bostan H."/>
            <person name="Rolling W."/>
            <person name="Curaba J."/>
            <person name="Simon P."/>
        </authorList>
    </citation>
    <scope>NUCLEOTIDE SEQUENCE</scope>
    <source>
        <tissue evidence="1">Leaf</tissue>
    </source>
</reference>
<keyword evidence="2" id="KW-1185">Reference proteome</keyword>
<organism evidence="1 2">
    <name type="scientific">Daucus carota subsp. sativus</name>
    <name type="common">Carrot</name>
    <dbReference type="NCBI Taxonomy" id="79200"/>
    <lineage>
        <taxon>Eukaryota</taxon>
        <taxon>Viridiplantae</taxon>
        <taxon>Streptophyta</taxon>
        <taxon>Embryophyta</taxon>
        <taxon>Tracheophyta</taxon>
        <taxon>Spermatophyta</taxon>
        <taxon>Magnoliopsida</taxon>
        <taxon>eudicotyledons</taxon>
        <taxon>Gunneridae</taxon>
        <taxon>Pentapetalae</taxon>
        <taxon>asterids</taxon>
        <taxon>campanulids</taxon>
        <taxon>Apiales</taxon>
        <taxon>Apiaceae</taxon>
        <taxon>Apioideae</taxon>
        <taxon>Scandiceae</taxon>
        <taxon>Daucinae</taxon>
        <taxon>Daucus</taxon>
        <taxon>Daucus sect. Daucus</taxon>
    </lineage>
</organism>
<dbReference type="EMBL" id="CP093349">
    <property type="protein sequence ID" value="WOH08137.1"/>
    <property type="molecule type" value="Genomic_DNA"/>
</dbReference>
<sequence>MWLKDQQMVHFSLLKANHTALLEFIVPPIYPSIGGTDAYPGSGAGTYPPRGDFGSGGGSIMRPESPDHPIFTGGIGAQKPGFPGALPPQVYSYKLNSTT</sequence>
<reference evidence="1" key="1">
    <citation type="journal article" date="2016" name="Nat. Genet.">
        <title>A high-quality carrot genome assembly provides new insights into carotenoid accumulation and asterid genome evolution.</title>
        <authorList>
            <person name="Iorizzo M."/>
            <person name="Ellison S."/>
            <person name="Senalik D."/>
            <person name="Zeng P."/>
            <person name="Satapoomin P."/>
            <person name="Huang J."/>
            <person name="Bowman M."/>
            <person name="Iovene M."/>
            <person name="Sanseverino W."/>
            <person name="Cavagnaro P."/>
            <person name="Yildiz M."/>
            <person name="Macko-Podgorni A."/>
            <person name="Moranska E."/>
            <person name="Grzebelus E."/>
            <person name="Grzebelus D."/>
            <person name="Ashrafi H."/>
            <person name="Zheng Z."/>
            <person name="Cheng S."/>
            <person name="Spooner D."/>
            <person name="Van Deynze A."/>
            <person name="Simon P."/>
        </authorList>
    </citation>
    <scope>NUCLEOTIDE SEQUENCE</scope>
    <source>
        <tissue evidence="1">Leaf</tissue>
    </source>
</reference>
<evidence type="ECO:0000313" key="2">
    <source>
        <dbReference type="Proteomes" id="UP000077755"/>
    </source>
</evidence>
<dbReference type="Gramene" id="KZM86917">
    <property type="protein sequence ID" value="KZM86917"/>
    <property type="gene ID" value="DCAR_024051"/>
</dbReference>
<protein>
    <submittedName>
        <fullName evidence="1">Uncharacterized protein</fullName>
    </submittedName>
</protein>
<gene>
    <name evidence="1" type="ORF">DCAR_0727574</name>
</gene>
<evidence type="ECO:0000313" key="1">
    <source>
        <dbReference type="EMBL" id="WOH08137.1"/>
    </source>
</evidence>
<dbReference type="Proteomes" id="UP000077755">
    <property type="component" value="Chromosome 7"/>
</dbReference>
<dbReference type="AlphaFoldDB" id="A0A164T107"/>
<proteinExistence type="predicted"/>